<reference evidence="3" key="1">
    <citation type="journal article" date="2019" name="Int. J. Syst. Evol. Microbiol.">
        <title>The Global Catalogue of Microorganisms (GCM) 10K type strain sequencing project: providing services to taxonomists for standard genome sequencing and annotation.</title>
        <authorList>
            <consortium name="The Broad Institute Genomics Platform"/>
            <consortium name="The Broad Institute Genome Sequencing Center for Infectious Disease"/>
            <person name="Wu L."/>
            <person name="Ma J."/>
        </authorList>
    </citation>
    <scope>NUCLEOTIDE SEQUENCE [LARGE SCALE GENOMIC DNA]</scope>
    <source>
        <strain evidence="3">CGMCC 4.7275</strain>
    </source>
</reference>
<sequence length="87" mass="8955">MTRPPEQSGSGRGLLAAIGLILLPVICCAGPALLASGILAGVGGAVVSPWLLAPAAVLIAAGLLWRVRRCPPDTRTGQPERDLLRKH</sequence>
<evidence type="ECO:0008006" key="4">
    <source>
        <dbReference type="Google" id="ProtNLM"/>
    </source>
</evidence>
<dbReference type="RefSeq" id="WP_189111666.1">
    <property type="nucleotide sequence ID" value="NZ_BMMV01000036.1"/>
</dbReference>
<gene>
    <name evidence="2" type="ORF">GCM10011583_70630</name>
</gene>
<evidence type="ECO:0000313" key="3">
    <source>
        <dbReference type="Proteomes" id="UP000660265"/>
    </source>
</evidence>
<evidence type="ECO:0000313" key="2">
    <source>
        <dbReference type="EMBL" id="GGK28516.1"/>
    </source>
</evidence>
<comment type="caution">
    <text evidence="2">The sequence shown here is derived from an EMBL/GenBank/DDBJ whole genome shotgun (WGS) entry which is preliminary data.</text>
</comment>
<accession>A0ABQ2EVN6</accession>
<organism evidence="2 3">
    <name type="scientific">Streptomyces camponoticapitis</name>
    <dbReference type="NCBI Taxonomy" id="1616125"/>
    <lineage>
        <taxon>Bacteria</taxon>
        <taxon>Bacillati</taxon>
        <taxon>Actinomycetota</taxon>
        <taxon>Actinomycetes</taxon>
        <taxon>Kitasatosporales</taxon>
        <taxon>Streptomycetaceae</taxon>
        <taxon>Streptomyces</taxon>
    </lineage>
</organism>
<keyword evidence="3" id="KW-1185">Reference proteome</keyword>
<feature type="transmembrane region" description="Helical" evidence="1">
    <location>
        <begin position="12"/>
        <end position="32"/>
    </location>
</feature>
<keyword evidence="1" id="KW-0472">Membrane</keyword>
<feature type="transmembrane region" description="Helical" evidence="1">
    <location>
        <begin position="38"/>
        <end position="65"/>
    </location>
</feature>
<evidence type="ECO:0000256" key="1">
    <source>
        <dbReference type="SAM" id="Phobius"/>
    </source>
</evidence>
<protein>
    <recommendedName>
        <fullName evidence="4">Mercury transporter</fullName>
    </recommendedName>
</protein>
<keyword evidence="1" id="KW-1133">Transmembrane helix</keyword>
<dbReference type="EMBL" id="BMMV01000036">
    <property type="protein sequence ID" value="GGK28516.1"/>
    <property type="molecule type" value="Genomic_DNA"/>
</dbReference>
<dbReference type="Proteomes" id="UP000660265">
    <property type="component" value="Unassembled WGS sequence"/>
</dbReference>
<proteinExistence type="predicted"/>
<keyword evidence="1" id="KW-0812">Transmembrane</keyword>
<name>A0ABQ2EVN6_9ACTN</name>